<dbReference type="GO" id="GO:0051301">
    <property type="term" value="P:cell division"/>
    <property type="evidence" value="ECO:0007669"/>
    <property type="project" value="UniProtKB-UniRule"/>
</dbReference>
<dbReference type="HOGENOM" id="CLU_053282_0_0_9"/>
<dbReference type="NCBIfam" id="TIGR00647">
    <property type="entry name" value="DNA_bind_WhiA"/>
    <property type="match status" value="1"/>
</dbReference>
<dbReference type="InterPro" id="IPR039518">
    <property type="entry name" value="WhiA_LAGLIDADG_dom"/>
</dbReference>
<dbReference type="InterPro" id="IPR027434">
    <property type="entry name" value="Homing_endonucl"/>
</dbReference>
<dbReference type="EMBL" id="CP003344">
    <property type="protein sequence ID" value="AGA70767.1"/>
    <property type="molecule type" value="Genomic_DNA"/>
</dbReference>
<keyword evidence="2 4" id="KW-0238">DNA-binding</keyword>
<feature type="domain" description="WhiA LAGLIDADG-like" evidence="7">
    <location>
        <begin position="127"/>
        <end position="217"/>
    </location>
</feature>
<dbReference type="Gene3D" id="3.10.28.10">
    <property type="entry name" value="Homing endonucleases"/>
    <property type="match status" value="1"/>
</dbReference>
<evidence type="ECO:0000313" key="8">
    <source>
        <dbReference type="EMBL" id="AGA70767.1"/>
    </source>
</evidence>
<protein>
    <recommendedName>
        <fullName evidence="4">Probable cell division protein WhiA</fullName>
    </recommendedName>
</protein>
<comment type="similarity">
    <text evidence="4">Belongs to the WhiA family.</text>
</comment>
<dbReference type="SUPFAM" id="SSF55608">
    <property type="entry name" value="Homing endonucleases"/>
    <property type="match status" value="1"/>
</dbReference>
<sequence>MSFSAETKDELARIEEKKRCCNVAELAALVRMDGTLQISNQIYALNVTTESAPVARKVYRLAKNLLGLPVDIMVRRKLRLKKNNSYMVKIYPRVLSDFQELGLIDEEGEILPGIPNFLVKKKCDRIAYLRGAFLAGGSINNPEGTYHLEIITNDALHADALCLLLNRFQLGAKVSLRKNWHVVYIKESEHIVKFLALIGAHRALLEFENVRVLKDMRNQVNRLVNCETANLNKTVDAAVRQVENIQKVANTIGLQALPDPIREIAELRLEYPDASLKELGEMLNPKVGKSGVNHRLRKIDELADKLEERHKQVGRGG</sequence>
<dbReference type="InterPro" id="IPR003802">
    <property type="entry name" value="Sporulation_regulator_WhiA"/>
</dbReference>
<evidence type="ECO:0000259" key="7">
    <source>
        <dbReference type="Pfam" id="PF14527"/>
    </source>
</evidence>
<proteinExistence type="inferred from homology"/>
<dbReference type="GO" id="GO:0003677">
    <property type="term" value="F:DNA binding"/>
    <property type="evidence" value="ECO:0007669"/>
    <property type="project" value="UniProtKB-UniRule"/>
</dbReference>
<dbReference type="Pfam" id="PF10298">
    <property type="entry name" value="WhiA_N"/>
    <property type="match status" value="1"/>
</dbReference>
<dbReference type="RefSeq" id="WP_015263726.1">
    <property type="nucleotide sequence ID" value="NC_019903.1"/>
</dbReference>
<dbReference type="InterPro" id="IPR018478">
    <property type="entry name" value="Sporu_reg_WhiA_N_dom"/>
</dbReference>
<gene>
    <name evidence="4" type="primary">whiA</name>
    <name evidence="8" type="ordered locus">Desdi_3376</name>
</gene>
<dbReference type="PANTHER" id="PTHR37307">
    <property type="entry name" value="CELL DIVISION PROTEIN WHIA-RELATED"/>
    <property type="match status" value="1"/>
</dbReference>
<dbReference type="AlphaFoldDB" id="L0FC18"/>
<keyword evidence="3 4" id="KW-0131">Cell cycle</keyword>
<evidence type="ECO:0000256" key="1">
    <source>
        <dbReference type="ARBA" id="ARBA00022618"/>
    </source>
</evidence>
<dbReference type="KEGG" id="ddl:Desdi_3376"/>
<evidence type="ECO:0000256" key="3">
    <source>
        <dbReference type="ARBA" id="ARBA00023306"/>
    </source>
</evidence>
<dbReference type="PANTHER" id="PTHR37307:SF1">
    <property type="entry name" value="CELL DIVISION PROTEIN WHIA-RELATED"/>
    <property type="match status" value="1"/>
</dbReference>
<evidence type="ECO:0000259" key="6">
    <source>
        <dbReference type="Pfam" id="PF10298"/>
    </source>
</evidence>
<dbReference type="Pfam" id="PF02650">
    <property type="entry name" value="HTH_WhiA"/>
    <property type="match status" value="1"/>
</dbReference>
<dbReference type="eggNOG" id="COG1481">
    <property type="taxonomic scope" value="Bacteria"/>
</dbReference>
<dbReference type="InterPro" id="IPR023054">
    <property type="entry name" value="Sporulation_regulator_WhiA_C"/>
</dbReference>
<evidence type="ECO:0000313" key="9">
    <source>
        <dbReference type="Proteomes" id="UP000010797"/>
    </source>
</evidence>
<keyword evidence="9" id="KW-1185">Reference proteome</keyword>
<organism evidence="8 9">
    <name type="scientific">Desulfitobacterium dichloroeliminans (strain LMG P-21439 / DCA1)</name>
    <dbReference type="NCBI Taxonomy" id="871963"/>
    <lineage>
        <taxon>Bacteria</taxon>
        <taxon>Bacillati</taxon>
        <taxon>Bacillota</taxon>
        <taxon>Clostridia</taxon>
        <taxon>Eubacteriales</taxon>
        <taxon>Desulfitobacteriaceae</taxon>
        <taxon>Desulfitobacterium</taxon>
    </lineage>
</organism>
<reference evidence="9" key="1">
    <citation type="submission" date="2012-02" db="EMBL/GenBank/DDBJ databases">
        <title>Complete sequence of Desulfitobacterium dichloroeliminans LMG P-21439.</title>
        <authorList>
            <person name="Lucas S."/>
            <person name="Han J."/>
            <person name="Lapidus A."/>
            <person name="Cheng J.-F."/>
            <person name="Goodwin L."/>
            <person name="Pitluck S."/>
            <person name="Peters L."/>
            <person name="Ovchinnikova G."/>
            <person name="Teshima H."/>
            <person name="Detter J.C."/>
            <person name="Han C."/>
            <person name="Tapia R."/>
            <person name="Land M."/>
            <person name="Hauser L."/>
            <person name="Kyrpides N."/>
            <person name="Ivanova N."/>
            <person name="Pagani I."/>
            <person name="Kruse T."/>
            <person name="de Vos W.M."/>
            <person name="Boon N."/>
            <person name="Smidt H."/>
            <person name="Woyke T."/>
        </authorList>
    </citation>
    <scope>NUCLEOTIDE SEQUENCE [LARGE SCALE GENOMIC DNA]</scope>
    <source>
        <strain evidence="9">LMG P-21439 / DCA1</strain>
    </source>
</reference>
<evidence type="ECO:0000259" key="5">
    <source>
        <dbReference type="Pfam" id="PF02650"/>
    </source>
</evidence>
<dbReference type="STRING" id="871963.Desdi_3376"/>
<dbReference type="OrthoDB" id="401278at2"/>
<dbReference type="GO" id="GO:0043937">
    <property type="term" value="P:regulation of sporulation"/>
    <property type="evidence" value="ECO:0007669"/>
    <property type="project" value="InterPro"/>
</dbReference>
<dbReference type="Pfam" id="PF14527">
    <property type="entry name" value="LAGLIDADG_WhiA"/>
    <property type="match status" value="1"/>
</dbReference>
<accession>L0FC18</accession>
<evidence type="ECO:0000256" key="4">
    <source>
        <dbReference type="HAMAP-Rule" id="MF_01420"/>
    </source>
</evidence>
<dbReference type="Proteomes" id="UP000010797">
    <property type="component" value="Chromosome"/>
</dbReference>
<name>L0FC18_DESDL</name>
<evidence type="ECO:0000256" key="2">
    <source>
        <dbReference type="ARBA" id="ARBA00023125"/>
    </source>
</evidence>
<comment type="function">
    <text evidence="4">Involved in cell division and chromosome segregation.</text>
</comment>
<feature type="domain" description="Sporulation transcription regulator WhiA N-terminal" evidence="6">
    <location>
        <begin position="19"/>
        <end position="104"/>
    </location>
</feature>
<keyword evidence="1 4" id="KW-0132">Cell division</keyword>
<feature type="domain" description="Sporulation regulator WhiA C-terminal" evidence="5">
    <location>
        <begin position="220"/>
        <end position="303"/>
    </location>
</feature>
<dbReference type="HAMAP" id="MF_01420">
    <property type="entry name" value="HTH_type_WhiA"/>
    <property type="match status" value="1"/>
</dbReference>